<evidence type="ECO:0000313" key="1">
    <source>
        <dbReference type="EMBL" id="MFM0107132.1"/>
    </source>
</evidence>
<sequence length="339" mass="37543">MLYRALTREQSMKRFNVYVTRMISQETIDDLRQFHDVEVNPHDRALTRDELLKAVQGRDAVITLLTDTIDGEVLDAAGPQCKIFANYAVGFNNFDLQAATQRGMIMTNTPGVLDDATATHAWALLLATARRISESERFVRADKWQGWAPMAFIGQDVDNKTLGVAGMGRIGSKFARKAAAFDMKVIYTDAQRNPEIERQVGATFVDKETLLRESDYLSLHLPLLPETQHYIGAAELAKMKRTAILINAARGPLVDEKALVAALRDQVIWGAGLDVFEREPELEPGLSSLDNVLVVPHIASATIETRLAMGKIATENVISVLKGEKPQTCINPEVLRSAE</sequence>
<dbReference type="Proteomes" id="UP001629235">
    <property type="component" value="Unassembled WGS sequence"/>
</dbReference>
<keyword evidence="2" id="KW-1185">Reference proteome</keyword>
<dbReference type="EMBL" id="JAQQDW010000072">
    <property type="protein sequence ID" value="MFM0107132.1"/>
    <property type="molecule type" value="Genomic_DNA"/>
</dbReference>
<organism evidence="1 2">
    <name type="scientific">Paraburkholderia rhynchosiae</name>
    <dbReference type="NCBI Taxonomy" id="487049"/>
    <lineage>
        <taxon>Bacteria</taxon>
        <taxon>Pseudomonadati</taxon>
        <taxon>Pseudomonadota</taxon>
        <taxon>Betaproteobacteria</taxon>
        <taxon>Burkholderiales</taxon>
        <taxon>Burkholderiaceae</taxon>
        <taxon>Paraburkholderia</taxon>
    </lineage>
</organism>
<evidence type="ECO:0000313" key="2">
    <source>
        <dbReference type="Proteomes" id="UP001629235"/>
    </source>
</evidence>
<name>A0ACC7NI27_9BURK</name>
<comment type="caution">
    <text evidence="1">The sequence shown here is derived from an EMBL/GenBank/DDBJ whole genome shotgun (WGS) entry which is preliminary data.</text>
</comment>
<protein>
    <submittedName>
        <fullName evidence="1">D-glycerate dehydrogenase</fullName>
    </submittedName>
</protein>
<accession>A0ACC7NI27</accession>
<gene>
    <name evidence="1" type="ORF">PQR01_27495</name>
</gene>
<proteinExistence type="predicted"/>
<reference evidence="1 2" key="1">
    <citation type="journal article" date="2024" name="Chem. Sci.">
        <title>Discovery of megapolipeptins by genome mining of a Burkholderiales bacteria collection.</title>
        <authorList>
            <person name="Paulo B.S."/>
            <person name="Recchia M.J.J."/>
            <person name="Lee S."/>
            <person name="Fergusson C.H."/>
            <person name="Romanowski S.B."/>
            <person name="Hernandez A."/>
            <person name="Krull N."/>
            <person name="Liu D.Y."/>
            <person name="Cavanagh H."/>
            <person name="Bos A."/>
            <person name="Gray C.A."/>
            <person name="Murphy B.T."/>
            <person name="Linington R.G."/>
            <person name="Eustaquio A.S."/>
        </authorList>
    </citation>
    <scope>NUCLEOTIDE SEQUENCE [LARGE SCALE GENOMIC DNA]</scope>
    <source>
        <strain evidence="1 2">RL18-126-BIB-B</strain>
    </source>
</reference>